<feature type="region of interest" description="Disordered" evidence="1">
    <location>
        <begin position="1"/>
        <end position="88"/>
    </location>
</feature>
<evidence type="ECO:0000313" key="3">
    <source>
        <dbReference type="Proteomes" id="UP001162164"/>
    </source>
</evidence>
<accession>A0ABQ9JV19</accession>
<proteinExistence type="predicted"/>
<gene>
    <name evidence="2" type="ORF">NQ317_007728</name>
</gene>
<keyword evidence="3" id="KW-1185">Reference proteome</keyword>
<protein>
    <recommendedName>
        <fullName evidence="4">Wingless</fullName>
    </recommendedName>
</protein>
<evidence type="ECO:0000256" key="1">
    <source>
        <dbReference type="SAM" id="MobiDB-lite"/>
    </source>
</evidence>
<dbReference type="Proteomes" id="UP001162164">
    <property type="component" value="Unassembled WGS sequence"/>
</dbReference>
<reference evidence="2" key="1">
    <citation type="journal article" date="2023" name="Insect Mol. Biol.">
        <title>Genome sequencing provides insights into the evolution of gene families encoding plant cell wall-degrading enzymes in longhorned beetles.</title>
        <authorList>
            <person name="Shin N.R."/>
            <person name="Okamura Y."/>
            <person name="Kirsch R."/>
            <person name="Pauchet Y."/>
        </authorList>
    </citation>
    <scope>NUCLEOTIDE SEQUENCE</scope>
    <source>
        <strain evidence="2">MMC_N1</strain>
    </source>
</reference>
<feature type="compositionally biased region" description="Basic and acidic residues" evidence="1">
    <location>
        <begin position="74"/>
        <end position="88"/>
    </location>
</feature>
<comment type="caution">
    <text evidence="2">The sequence shown here is derived from an EMBL/GenBank/DDBJ whole genome shotgun (WGS) entry which is preliminary data.</text>
</comment>
<name>A0ABQ9JV19_9CUCU</name>
<feature type="compositionally biased region" description="Basic and acidic residues" evidence="1">
    <location>
        <begin position="15"/>
        <end position="24"/>
    </location>
</feature>
<organism evidence="2 3">
    <name type="scientific">Molorchus minor</name>
    <dbReference type="NCBI Taxonomy" id="1323400"/>
    <lineage>
        <taxon>Eukaryota</taxon>
        <taxon>Metazoa</taxon>
        <taxon>Ecdysozoa</taxon>
        <taxon>Arthropoda</taxon>
        <taxon>Hexapoda</taxon>
        <taxon>Insecta</taxon>
        <taxon>Pterygota</taxon>
        <taxon>Neoptera</taxon>
        <taxon>Endopterygota</taxon>
        <taxon>Coleoptera</taxon>
        <taxon>Polyphaga</taxon>
        <taxon>Cucujiformia</taxon>
        <taxon>Chrysomeloidea</taxon>
        <taxon>Cerambycidae</taxon>
        <taxon>Lamiinae</taxon>
        <taxon>Monochamini</taxon>
        <taxon>Molorchus</taxon>
    </lineage>
</organism>
<evidence type="ECO:0000313" key="2">
    <source>
        <dbReference type="EMBL" id="KAJ8982020.1"/>
    </source>
</evidence>
<dbReference type="EMBL" id="JAPWTJ010000150">
    <property type="protein sequence ID" value="KAJ8982020.1"/>
    <property type="molecule type" value="Genomic_DNA"/>
</dbReference>
<evidence type="ECO:0008006" key="4">
    <source>
        <dbReference type="Google" id="ProtNLM"/>
    </source>
</evidence>
<feature type="compositionally biased region" description="Basic residues" evidence="1">
    <location>
        <begin position="25"/>
        <end position="34"/>
    </location>
</feature>
<sequence>MNLNSADVRLQWGDETGRKHDNVNRNRRNSHRTTGKLVPPCGPTRVPPQHAGPGPPLLPGKVARQAHAPANGGDADHVTQSQKDEWFV</sequence>